<name>A0ACA9P7B8_9GLOM</name>
<evidence type="ECO:0000313" key="2">
    <source>
        <dbReference type="Proteomes" id="UP000789366"/>
    </source>
</evidence>
<gene>
    <name evidence="1" type="ORF">SPELUC_LOCUS11013</name>
</gene>
<comment type="caution">
    <text evidence="1">The sequence shown here is derived from an EMBL/GenBank/DDBJ whole genome shotgun (WGS) entry which is preliminary data.</text>
</comment>
<protein>
    <submittedName>
        <fullName evidence="1">16538_t:CDS:1</fullName>
    </submittedName>
</protein>
<reference evidence="1" key="1">
    <citation type="submission" date="2021-06" db="EMBL/GenBank/DDBJ databases">
        <authorList>
            <person name="Kallberg Y."/>
            <person name="Tangrot J."/>
            <person name="Rosling A."/>
        </authorList>
    </citation>
    <scope>NUCLEOTIDE SEQUENCE</scope>
    <source>
        <strain evidence="1">28 12/20/2015</strain>
    </source>
</reference>
<evidence type="ECO:0000313" key="1">
    <source>
        <dbReference type="EMBL" id="CAG8695912.1"/>
    </source>
</evidence>
<keyword evidence="2" id="KW-1185">Reference proteome</keyword>
<sequence>MFKYPVSWIPENDLSSVKGFEDDFVKWGKEMKFINNDKEEMKIREMTLDKYVGYSFADYDYEKMLFFCKFGGLWSFWDDIDVEGCDDILLSEKKFSKLFTTRGKYDEKLLDEYDGAFNDPKVSMKDIENDSYPICIAWMQLCDELENKRSKEFVKRLMNEMKFWIFASLKEKNAVINYRNTKKHISFNDYMKIREYGIGMIPTSSLIENIIDYELDPDFFKHPSMKRIRYISCIIFTLTNDSFSFWMDIKNEWVNSIIAISQEKNISYEEGSKKIVDYHNKIVKEFDMIAETLDMSDDIKKYIQHLRVTLRGFAEFGLRSKRYIKDRDINVKNFGMKFSIDYY</sequence>
<accession>A0ACA9P7B8</accession>
<dbReference type="Proteomes" id="UP000789366">
    <property type="component" value="Unassembled WGS sequence"/>
</dbReference>
<organism evidence="1 2">
    <name type="scientific">Cetraspora pellucida</name>
    <dbReference type="NCBI Taxonomy" id="1433469"/>
    <lineage>
        <taxon>Eukaryota</taxon>
        <taxon>Fungi</taxon>
        <taxon>Fungi incertae sedis</taxon>
        <taxon>Mucoromycota</taxon>
        <taxon>Glomeromycotina</taxon>
        <taxon>Glomeromycetes</taxon>
        <taxon>Diversisporales</taxon>
        <taxon>Gigasporaceae</taxon>
        <taxon>Cetraspora</taxon>
    </lineage>
</organism>
<proteinExistence type="predicted"/>
<dbReference type="EMBL" id="CAJVPW010022044">
    <property type="protein sequence ID" value="CAG8695912.1"/>
    <property type="molecule type" value="Genomic_DNA"/>
</dbReference>